<keyword evidence="4" id="KW-1185">Reference proteome</keyword>
<reference evidence="5 6" key="2">
    <citation type="submission" date="2025-04" db="UniProtKB">
        <authorList>
            <consortium name="RefSeq"/>
        </authorList>
    </citation>
    <scope>IDENTIFICATION</scope>
</reference>
<dbReference type="KEGG" id="soe:110783793"/>
<dbReference type="GeneID" id="110783793"/>
<dbReference type="InterPro" id="IPR048972">
    <property type="entry name" value="PMI1_PMIR1-2_C"/>
</dbReference>
<dbReference type="PANTHER" id="PTHR33414">
    <property type="entry name" value="PROTEIN PLASTID MOVEMENT IMPAIRED 1-RELATED 1"/>
    <property type="match status" value="1"/>
</dbReference>
<accession>A0A9R0I741</accession>
<dbReference type="InterPro" id="IPR039614">
    <property type="entry name" value="PMI1-like"/>
</dbReference>
<feature type="region of interest" description="Disordered" evidence="1">
    <location>
        <begin position="1049"/>
        <end position="1087"/>
    </location>
</feature>
<evidence type="ECO:0000259" key="2">
    <source>
        <dbReference type="PROSITE" id="PS51782"/>
    </source>
</evidence>
<dbReference type="CDD" id="cd00118">
    <property type="entry name" value="LysM"/>
    <property type="match status" value="1"/>
</dbReference>
<dbReference type="InterPro" id="IPR018392">
    <property type="entry name" value="LysM"/>
</dbReference>
<evidence type="ECO:0000313" key="6">
    <source>
        <dbReference type="RefSeq" id="XP_021843857.1"/>
    </source>
</evidence>
<feature type="compositionally biased region" description="Low complexity" evidence="1">
    <location>
        <begin position="39"/>
        <end position="51"/>
    </location>
</feature>
<name>A0A9R0I741_SPIOL</name>
<sequence>MMTSRDAARYKRNDDSSKGKLLNEIESISKALYLDKNPSKSSSSAARSLPKSVDKSNVFSKHGGDGPSTKEKKSFWNWKPLKALSHVRNRRFNCCFSLKVHTIEGLPSKFNDINICVHWKRRDGEVVTSPIKVVEGSAEFEEKLTHTCSVYGSRSGPHHSAKYEAKHFLLYAAVHGNPLDLGKQRVDLTRLLPLTLEELEDEKSSGTWTTSFKLSGEAKGAVMNVSFEYLVLGDGIAPNNKNVLKLLDSKSTARNYIKSNQGDGKGMIRRAGSLPSNLKSSSMSRTMDNVKVLHEVPPTKMSELSSSVNMLYQKFDQENSDSLIEDKCEIELPADNGKPVKSSHCAPSDSFQENMVNSEDTEFSFIEKGTESLEEKSTLVEDGGKIVDHQDLKSSDLSVVYTDTGVSCQEKAEFKRDEIVIHDCHSAEKVVDHQDVTSSDLSVAYSDAGISCQEEAEFKRDEIATHDCYSAEKVVEHEDESSNLIVACSDAGISCQEEAEFKRDEIVVHDFHSSEKKVCIKESLLEDLESILSNVAELEKEGLDTPETNSESSDQENENEDKNMMMPSLSLDDVADTVADEFLSMLDLNTEADPESPRERLLREFEKEAEASGCSLFGFDIDEEDVEDYDYYAPSISGWEEFDEDPEFLAVDQNEYPKIRAKVMEDLETQELMQEWGLDEMAFQSSPPNSRGGFGSPIDLPPKESLQLPSLGEGLGPFIQTPTGGFLRSMNPSHFANAKSGGSLIMQVSSPVVVPAELGSGVMDILQHLASMGLEKLSMQANKLMPLEDITGRTMQQIAWEAAPHVEASESQNLLQDETEDGSVTSAGKKRIKETSSGRKSKKISSSLSSDEADSEYVSLEDLAPLAMDKIEALSIEGLRIQSGMSEEEAPSNINAQSIGEFSTLEGKKITSTASMGLEGAAGLQLLDVKDSGIDGDDGLMGLSLTLDEWMKLDSGEIDEDEILSERTSKLLAAHHAKSTDLNFLGRKGERKGKGSGRRCGLLGNNFTVALMVQLRDPLRNYEPVGTPILALIQVERVFVPPKPKIYSTVSEAKDNSDEDDLESVAKEEKQLEPEEEKTQEHDKIPQYKISEVHVSGLKTEPGKKKLWGNSAQQQSGSRWLLANGMGKGKNLFGKPKIATKSSLPATVASQPGDTLWSISAKFNGSGSKWKQLASLNPHIRNPNVILSNETIKLR</sequence>
<feature type="region of interest" description="Disordered" evidence="1">
    <location>
        <begin position="36"/>
        <end position="72"/>
    </location>
</feature>
<dbReference type="PROSITE" id="PS51840">
    <property type="entry name" value="C2_NT"/>
    <property type="match status" value="1"/>
</dbReference>
<dbReference type="RefSeq" id="XP_021843856.1">
    <property type="nucleotide sequence ID" value="XM_021988164.1"/>
</dbReference>
<dbReference type="RefSeq" id="XP_021843859.1">
    <property type="nucleotide sequence ID" value="XM_021988167.1"/>
</dbReference>
<evidence type="ECO:0000313" key="8">
    <source>
        <dbReference type="RefSeq" id="XP_021843859.1"/>
    </source>
</evidence>
<dbReference type="Gene3D" id="3.10.350.10">
    <property type="entry name" value="LysM domain"/>
    <property type="match status" value="1"/>
</dbReference>
<evidence type="ECO:0000313" key="4">
    <source>
        <dbReference type="Proteomes" id="UP000813463"/>
    </source>
</evidence>
<feature type="region of interest" description="Disordered" evidence="1">
    <location>
        <begin position="540"/>
        <end position="562"/>
    </location>
</feature>
<dbReference type="AlphaFoldDB" id="A0A9R0I741"/>
<feature type="compositionally biased region" description="Basic and acidic residues" evidence="1">
    <location>
        <begin position="62"/>
        <end position="72"/>
    </location>
</feature>
<dbReference type="SMART" id="SM00257">
    <property type="entry name" value="LysM"/>
    <property type="match status" value="1"/>
</dbReference>
<protein>
    <submittedName>
        <fullName evidence="5 6">Protein PLASTID MOVEMENT IMPAIRED 1-RELATED 1</fullName>
    </submittedName>
</protein>
<feature type="domain" description="C2 NT-type" evidence="3">
    <location>
        <begin position="84"/>
        <end position="231"/>
    </location>
</feature>
<feature type="region of interest" description="Disordered" evidence="1">
    <location>
        <begin position="809"/>
        <end position="851"/>
    </location>
</feature>
<evidence type="ECO:0000313" key="5">
    <source>
        <dbReference type="RefSeq" id="XP_021843856.1"/>
    </source>
</evidence>
<feature type="compositionally biased region" description="Low complexity" evidence="1">
    <location>
        <begin position="273"/>
        <end position="284"/>
    </location>
</feature>
<dbReference type="InterPro" id="IPR036779">
    <property type="entry name" value="LysM_dom_sf"/>
</dbReference>
<gene>
    <name evidence="5 6 7 8" type="primary">LOC110783793</name>
</gene>
<evidence type="ECO:0000259" key="3">
    <source>
        <dbReference type="PROSITE" id="PS51840"/>
    </source>
</evidence>
<dbReference type="Proteomes" id="UP000813463">
    <property type="component" value="Chromosome 4"/>
</dbReference>
<dbReference type="RefSeq" id="XP_021843857.1">
    <property type="nucleotide sequence ID" value="XM_021988165.1"/>
</dbReference>
<dbReference type="InterPro" id="IPR019448">
    <property type="entry name" value="NT-C2"/>
</dbReference>
<feature type="domain" description="LysM" evidence="2">
    <location>
        <begin position="1146"/>
        <end position="1194"/>
    </location>
</feature>
<feature type="compositionally biased region" description="Basic and acidic residues" evidence="1">
    <location>
        <begin position="1064"/>
        <end position="1086"/>
    </location>
</feature>
<dbReference type="Pfam" id="PF10358">
    <property type="entry name" value="NT-C2"/>
    <property type="match status" value="1"/>
</dbReference>
<dbReference type="RefSeq" id="XP_021843858.1">
    <property type="nucleotide sequence ID" value="XM_021988166.1"/>
</dbReference>
<feature type="compositionally biased region" description="Polar residues" evidence="1">
    <location>
        <begin position="809"/>
        <end position="826"/>
    </location>
</feature>
<dbReference type="OrthoDB" id="2019483at2759"/>
<organism evidence="4 5">
    <name type="scientific">Spinacia oleracea</name>
    <name type="common">Spinach</name>
    <dbReference type="NCBI Taxonomy" id="3562"/>
    <lineage>
        <taxon>Eukaryota</taxon>
        <taxon>Viridiplantae</taxon>
        <taxon>Streptophyta</taxon>
        <taxon>Embryophyta</taxon>
        <taxon>Tracheophyta</taxon>
        <taxon>Spermatophyta</taxon>
        <taxon>Magnoliopsida</taxon>
        <taxon>eudicotyledons</taxon>
        <taxon>Gunneridae</taxon>
        <taxon>Pentapetalae</taxon>
        <taxon>Caryophyllales</taxon>
        <taxon>Chenopodiaceae</taxon>
        <taxon>Chenopodioideae</taxon>
        <taxon>Anserineae</taxon>
        <taxon>Spinacia</taxon>
    </lineage>
</organism>
<feature type="region of interest" description="Disordered" evidence="1">
    <location>
        <begin position="258"/>
        <end position="284"/>
    </location>
</feature>
<dbReference type="PROSITE" id="PS51782">
    <property type="entry name" value="LYSM"/>
    <property type="match status" value="1"/>
</dbReference>
<evidence type="ECO:0000313" key="7">
    <source>
        <dbReference type="RefSeq" id="XP_021843858.1"/>
    </source>
</evidence>
<dbReference type="Pfam" id="PF21745">
    <property type="entry name" value="PMI1_PMIR1-2_C"/>
    <property type="match status" value="1"/>
</dbReference>
<reference evidence="4" key="1">
    <citation type="journal article" date="2021" name="Nat. Commun.">
        <title>Genomic analyses provide insights into spinach domestication and the genetic basis of agronomic traits.</title>
        <authorList>
            <person name="Cai X."/>
            <person name="Sun X."/>
            <person name="Xu C."/>
            <person name="Sun H."/>
            <person name="Wang X."/>
            <person name="Ge C."/>
            <person name="Zhang Z."/>
            <person name="Wang Q."/>
            <person name="Fei Z."/>
            <person name="Jiao C."/>
            <person name="Wang Q."/>
        </authorList>
    </citation>
    <scope>NUCLEOTIDE SEQUENCE [LARGE SCALE GENOMIC DNA]</scope>
    <source>
        <strain evidence="4">cv. Varoflay</strain>
    </source>
</reference>
<dbReference type="Pfam" id="PF01476">
    <property type="entry name" value="LysM"/>
    <property type="match status" value="1"/>
</dbReference>
<dbReference type="PANTHER" id="PTHR33414:SF1">
    <property type="entry name" value="PROTEIN PLASTID MOVEMENT IMPAIRED 1-RELATED 1"/>
    <property type="match status" value="1"/>
</dbReference>
<proteinExistence type="predicted"/>
<evidence type="ECO:0000256" key="1">
    <source>
        <dbReference type="SAM" id="MobiDB-lite"/>
    </source>
</evidence>